<dbReference type="AlphaFoldDB" id="A0A0F9MYQ3"/>
<feature type="region of interest" description="Disordered" evidence="3">
    <location>
        <begin position="260"/>
        <end position="299"/>
    </location>
</feature>
<evidence type="ECO:0000256" key="3">
    <source>
        <dbReference type="SAM" id="MobiDB-lite"/>
    </source>
</evidence>
<name>A0A0F9MYQ3_9ZZZZ</name>
<evidence type="ECO:0000256" key="2">
    <source>
        <dbReference type="ARBA" id="ARBA00022844"/>
    </source>
</evidence>
<evidence type="ECO:0000256" key="1">
    <source>
        <dbReference type="ARBA" id="ARBA00004328"/>
    </source>
</evidence>
<comment type="caution">
    <text evidence="5">The sequence shown here is derived from an EMBL/GenBank/DDBJ whole genome shotgun (WGS) entry which is preliminary data.</text>
</comment>
<evidence type="ECO:0000313" key="5">
    <source>
        <dbReference type="EMBL" id="KKN10789.1"/>
    </source>
</evidence>
<sequence length="702" mass="75704">MHEKQLKLIRKKMNRPRHRNFTIEVRAGHDKDDDKKGRISFAASSNNPMETFVMTDDFMGRAFEVLSHKKADVDLTRFDAGAGHFILDHNPTGLNSNLGVIDKASVDGKRLNVDIKFNPHNPDAAQVEDEMKDGFRPNVSIGFVRDSKSAKMVGEKDGLPIFEFGFAPHEVSSVLIPADATVGAGRSEEELLYRELGLDKNDAEHRDLASALLKEMKTVQVDAPMIDLSKPEVAEAFADAIKEVTDKENDDKSEDALLIIDTDKTNSARNSTGADSNESPEEKVMSEIKDNESTPEVTAGADKDVARRDVEAAVQLCRDEGNLDLAATAALDGWSLDYTRARLFEAQKTARQVETMTPMEASTKEQRELNLPSAMRKFIVDHDSSPVNDLGREIAHACGMVTSPNAFYIPINRALELRAGLQTSPAAQGGNLVATTFRPLADTIFEASIARALGVRFEQVDTTQQIPRWLTNNVATWVSEDSAISLSSGSLAIVTATPNQLVAHVPITPFLGVAQAGGYDPISSVLDNMVDSLGEQVETAIFQGGGTAEPTGLLNDTGITNIANTTASLDVYTSLWEAVRTTGSMAAGPFVVSIDVYRRGLTVIPFTGTTEPTIKATPTAQFSGLTAVGAVQESGHMPAQSALYGSFDTVLAANFGVIEVKRDESMQAANGLDVLRARLFFDLVAQNPGKLAMDSGSVSITG</sequence>
<proteinExistence type="predicted"/>
<reference evidence="5" key="1">
    <citation type="journal article" date="2015" name="Nature">
        <title>Complex archaea that bridge the gap between prokaryotes and eukaryotes.</title>
        <authorList>
            <person name="Spang A."/>
            <person name="Saw J.H."/>
            <person name="Jorgensen S.L."/>
            <person name="Zaremba-Niedzwiedzka K."/>
            <person name="Martijn J."/>
            <person name="Lind A.E."/>
            <person name="van Eijk R."/>
            <person name="Schleper C."/>
            <person name="Guy L."/>
            <person name="Ettema T.J."/>
        </authorList>
    </citation>
    <scope>NUCLEOTIDE SEQUENCE</scope>
</reference>
<keyword evidence="2" id="KW-0946">Virion</keyword>
<feature type="compositionally biased region" description="Basic and acidic residues" evidence="3">
    <location>
        <begin position="280"/>
        <end position="292"/>
    </location>
</feature>
<feature type="domain" description="Phage capsid-like C-terminal" evidence="4">
    <location>
        <begin position="444"/>
        <end position="579"/>
    </location>
</feature>
<dbReference type="NCBIfam" id="TIGR01554">
    <property type="entry name" value="major_cap_HK97"/>
    <property type="match status" value="1"/>
</dbReference>
<dbReference type="EMBL" id="LAZR01004204">
    <property type="protein sequence ID" value="KKN10789.1"/>
    <property type="molecule type" value="Genomic_DNA"/>
</dbReference>
<comment type="subcellular location">
    <subcellularLocation>
        <location evidence="1">Virion</location>
    </subcellularLocation>
</comment>
<dbReference type="SUPFAM" id="SSF56563">
    <property type="entry name" value="Major capsid protein gp5"/>
    <property type="match status" value="1"/>
</dbReference>
<feature type="compositionally biased region" description="Polar residues" evidence="3">
    <location>
        <begin position="267"/>
        <end position="277"/>
    </location>
</feature>
<protein>
    <recommendedName>
        <fullName evidence="4">Phage capsid-like C-terminal domain-containing protein</fullName>
    </recommendedName>
</protein>
<organism evidence="5">
    <name type="scientific">marine sediment metagenome</name>
    <dbReference type="NCBI Taxonomy" id="412755"/>
    <lineage>
        <taxon>unclassified sequences</taxon>
        <taxon>metagenomes</taxon>
        <taxon>ecological metagenomes</taxon>
    </lineage>
</organism>
<dbReference type="InterPro" id="IPR024455">
    <property type="entry name" value="Phage_capsid"/>
</dbReference>
<accession>A0A0F9MYQ3</accession>
<dbReference type="InterPro" id="IPR054612">
    <property type="entry name" value="Phage_capsid-like_C"/>
</dbReference>
<dbReference type="GO" id="GO:0044423">
    <property type="term" value="C:virion component"/>
    <property type="evidence" value="ECO:0007669"/>
    <property type="project" value="UniProtKB-KW"/>
</dbReference>
<dbReference type="Pfam" id="PF05065">
    <property type="entry name" value="Phage_capsid"/>
    <property type="match status" value="1"/>
</dbReference>
<gene>
    <name evidence="5" type="ORF">LCGC14_1033020</name>
</gene>
<evidence type="ECO:0000259" key="4">
    <source>
        <dbReference type="Pfam" id="PF05065"/>
    </source>
</evidence>